<feature type="transmembrane region" description="Helical" evidence="7">
    <location>
        <begin position="69"/>
        <end position="87"/>
    </location>
</feature>
<dbReference type="RefSeq" id="WP_088076818.1">
    <property type="nucleotide sequence ID" value="NZ_JAHQCR010000080.1"/>
</dbReference>
<gene>
    <name evidence="9" type="ORF">KS407_19020</name>
</gene>
<proteinExistence type="inferred from homology"/>
<evidence type="ECO:0000256" key="3">
    <source>
        <dbReference type="ARBA" id="ARBA00022475"/>
    </source>
</evidence>
<evidence type="ECO:0000313" key="10">
    <source>
        <dbReference type="Proteomes" id="UP000790580"/>
    </source>
</evidence>
<evidence type="ECO:0000256" key="1">
    <source>
        <dbReference type="ARBA" id="ARBA00004141"/>
    </source>
</evidence>
<feature type="transmembrane region" description="Helical" evidence="7">
    <location>
        <begin position="245"/>
        <end position="264"/>
    </location>
</feature>
<evidence type="ECO:0000256" key="4">
    <source>
        <dbReference type="ARBA" id="ARBA00022692"/>
    </source>
</evidence>
<keyword evidence="3" id="KW-1003">Cell membrane</keyword>
<comment type="similarity">
    <text evidence="7">Belongs to the binding-protein-dependent transport system permease family.</text>
</comment>
<sequence>MIDFFIPLEDWINIGFERVSYFLSPFLRAASGFLGTLIDGFETLLLWPPEIVIMTVVALLVWWLANYRLAIFAFVGLLLTAGLDIWAPTMSTVALALSGTAVSLLVGIPLGIFASQSKVVERILRPIMDFMQTLPSFVYLIPAVMFFGMGKVSALVAIMIFAMPPAVRLTTLGIREVSGEMVEAARAFGSGRWQTLKDVQLPLALPTIMAGVNQCIMMALAMTVIASMIGGGGLGNVVLRSMQTLNIGMGAVGGLGIVILAILLDRLTESISKKMKKD</sequence>
<evidence type="ECO:0000256" key="5">
    <source>
        <dbReference type="ARBA" id="ARBA00022989"/>
    </source>
</evidence>
<dbReference type="Gene3D" id="1.10.3720.10">
    <property type="entry name" value="MetI-like"/>
    <property type="match status" value="1"/>
</dbReference>
<accession>A0ABS6JY49</accession>
<comment type="subcellular location">
    <subcellularLocation>
        <location evidence="7">Cell membrane</location>
        <topology evidence="7">Multi-pass membrane protein</topology>
    </subcellularLocation>
    <subcellularLocation>
        <location evidence="1">Membrane</location>
        <topology evidence="1">Multi-pass membrane protein</topology>
    </subcellularLocation>
</comment>
<evidence type="ECO:0000256" key="6">
    <source>
        <dbReference type="ARBA" id="ARBA00023136"/>
    </source>
</evidence>
<dbReference type="CDD" id="cd06261">
    <property type="entry name" value="TM_PBP2"/>
    <property type="match status" value="1"/>
</dbReference>
<evidence type="ECO:0000256" key="7">
    <source>
        <dbReference type="RuleBase" id="RU363032"/>
    </source>
</evidence>
<keyword evidence="6 7" id="KW-0472">Membrane</keyword>
<keyword evidence="2 7" id="KW-0813">Transport</keyword>
<comment type="caution">
    <text evidence="9">The sequence shown here is derived from an EMBL/GenBank/DDBJ whole genome shotgun (WGS) entry which is preliminary data.</text>
</comment>
<feature type="domain" description="ABC transmembrane type-1" evidence="8">
    <location>
        <begin position="89"/>
        <end position="268"/>
    </location>
</feature>
<organism evidence="9 10">
    <name type="scientific">Evansella alkalicola</name>
    <dbReference type="NCBI Taxonomy" id="745819"/>
    <lineage>
        <taxon>Bacteria</taxon>
        <taxon>Bacillati</taxon>
        <taxon>Bacillota</taxon>
        <taxon>Bacilli</taxon>
        <taxon>Bacillales</taxon>
        <taxon>Bacillaceae</taxon>
        <taxon>Evansella</taxon>
    </lineage>
</organism>
<reference evidence="9 10" key="1">
    <citation type="submission" date="2021-06" db="EMBL/GenBank/DDBJ databases">
        <title>Bacillus sp. RD4P76, an endophyte from a halophyte.</title>
        <authorList>
            <person name="Sun J.-Q."/>
        </authorList>
    </citation>
    <scope>NUCLEOTIDE SEQUENCE [LARGE SCALE GENOMIC DNA]</scope>
    <source>
        <strain evidence="9 10">JCM 17098</strain>
    </source>
</reference>
<feature type="transmembrane region" description="Helical" evidence="7">
    <location>
        <begin position="44"/>
        <end position="64"/>
    </location>
</feature>
<dbReference type="InterPro" id="IPR000515">
    <property type="entry name" value="MetI-like"/>
</dbReference>
<dbReference type="InterPro" id="IPR035906">
    <property type="entry name" value="MetI-like_sf"/>
</dbReference>
<evidence type="ECO:0000313" key="9">
    <source>
        <dbReference type="EMBL" id="MBU9723512.1"/>
    </source>
</evidence>
<dbReference type="SUPFAM" id="SSF161098">
    <property type="entry name" value="MetI-like"/>
    <property type="match status" value="1"/>
</dbReference>
<keyword evidence="5 7" id="KW-1133">Transmembrane helix</keyword>
<feature type="transmembrane region" description="Helical" evidence="7">
    <location>
        <begin position="136"/>
        <end position="162"/>
    </location>
</feature>
<feature type="transmembrane region" description="Helical" evidence="7">
    <location>
        <begin position="216"/>
        <end position="238"/>
    </location>
</feature>
<dbReference type="PANTHER" id="PTHR47737">
    <property type="entry name" value="GLYCINE BETAINE/PROLINE BETAINE TRANSPORT SYSTEM PERMEASE PROTEIN PROW"/>
    <property type="match status" value="1"/>
</dbReference>
<dbReference type="PANTHER" id="PTHR47737:SF1">
    <property type="entry name" value="GLYCINE BETAINE_PROLINE BETAINE TRANSPORT SYSTEM PERMEASE PROTEIN PROW"/>
    <property type="match status" value="1"/>
</dbReference>
<name>A0ABS6JY49_9BACI</name>
<dbReference type="PROSITE" id="PS50928">
    <property type="entry name" value="ABC_TM1"/>
    <property type="match status" value="1"/>
</dbReference>
<protein>
    <submittedName>
        <fullName evidence="9">ABC transporter permease subunit</fullName>
    </submittedName>
</protein>
<evidence type="ECO:0000256" key="2">
    <source>
        <dbReference type="ARBA" id="ARBA00022448"/>
    </source>
</evidence>
<dbReference type="EMBL" id="JAHQCR010000080">
    <property type="protein sequence ID" value="MBU9723512.1"/>
    <property type="molecule type" value="Genomic_DNA"/>
</dbReference>
<dbReference type="Pfam" id="PF00528">
    <property type="entry name" value="BPD_transp_1"/>
    <property type="match status" value="1"/>
</dbReference>
<evidence type="ECO:0000259" key="8">
    <source>
        <dbReference type="PROSITE" id="PS50928"/>
    </source>
</evidence>
<dbReference type="Proteomes" id="UP000790580">
    <property type="component" value="Unassembled WGS sequence"/>
</dbReference>
<feature type="transmembrane region" description="Helical" evidence="7">
    <location>
        <begin position="93"/>
        <end position="115"/>
    </location>
</feature>
<keyword evidence="4 7" id="KW-0812">Transmembrane</keyword>
<keyword evidence="10" id="KW-1185">Reference proteome</keyword>